<dbReference type="AlphaFoldDB" id="A0A429ZN35"/>
<keyword evidence="1" id="KW-1133">Transmembrane helix</keyword>
<sequence>MDGKQEDVVSLTEENNPLLRKEITKGTFICIAFVVLIAVYFGSVMGVGVMFSVIMKTAHDLLLNTCFYIMGVAVLAGAVSSVFSEFGVTALLNKLISPIMKPLFGLPGASALGAVTCFFSDNPAIVLIAKDPGYAKYFKKYQWATMINFGTTFGMGIIITGGILGIQSGKYANSVIVGLICAIIGGVVSNRLLMRKTKKIYGTEEGVSDEYLDAKTEQTPAGYRKVRDGSPFQRGLNATFDGGKAGVDLGLGIIPGILIFTTLVMMLTNGPSIVDGQAIYQGVAYEGTGLLPYLCEKISFILTPLFGFANPEVLGLPLTSLGACGASIAGAKSLADQGLLNGHDMAVYFAIAYCWAGFLSSHASMADAMKTRSILTYAMFSHFIGGLVAGLVANYAYMLIF</sequence>
<feature type="transmembrane region" description="Helical" evidence="1">
    <location>
        <begin position="345"/>
        <end position="362"/>
    </location>
</feature>
<proteinExistence type="predicted"/>
<feature type="transmembrane region" description="Helical" evidence="1">
    <location>
        <begin position="141"/>
        <end position="165"/>
    </location>
</feature>
<feature type="transmembrane region" description="Helical" evidence="1">
    <location>
        <begin position="26"/>
        <end position="54"/>
    </location>
</feature>
<evidence type="ECO:0000313" key="2">
    <source>
        <dbReference type="EMBL" id="RST95088.1"/>
    </source>
</evidence>
<dbReference type="EMBL" id="NGJT01000005">
    <property type="protein sequence ID" value="RST95088.1"/>
    <property type="molecule type" value="Genomic_DNA"/>
</dbReference>
<dbReference type="OrthoDB" id="1633380at2"/>
<feature type="transmembrane region" description="Helical" evidence="1">
    <location>
        <begin position="249"/>
        <end position="267"/>
    </location>
</feature>
<keyword evidence="3" id="KW-1185">Reference proteome</keyword>
<name>A0A429ZN35_9ENTE</name>
<feature type="transmembrane region" description="Helical" evidence="1">
    <location>
        <begin position="374"/>
        <end position="397"/>
    </location>
</feature>
<evidence type="ECO:0008006" key="4">
    <source>
        <dbReference type="Google" id="ProtNLM"/>
    </source>
</evidence>
<protein>
    <recommendedName>
        <fullName evidence="4">Nucleoside transporter/FeoB GTPase Gate domain-containing protein</fullName>
    </recommendedName>
</protein>
<comment type="caution">
    <text evidence="2">The sequence shown here is derived from an EMBL/GenBank/DDBJ whole genome shotgun (WGS) entry which is preliminary data.</text>
</comment>
<dbReference type="RefSeq" id="WP_125956916.1">
    <property type="nucleotide sequence ID" value="NZ_JAQEJV010000007.1"/>
</dbReference>
<reference evidence="2 3" key="1">
    <citation type="submission" date="2017-05" db="EMBL/GenBank/DDBJ databases">
        <title>Vagococcus spp. assemblies.</title>
        <authorList>
            <person name="Gulvik C.A."/>
        </authorList>
    </citation>
    <scope>NUCLEOTIDE SEQUENCE [LARGE SCALE GENOMIC DNA]</scope>
    <source>
        <strain evidence="2 3">SS1994</strain>
    </source>
</reference>
<keyword evidence="1" id="KW-0812">Transmembrane</keyword>
<gene>
    <name evidence="2" type="ORF">CBF36_04250</name>
</gene>
<evidence type="ECO:0000313" key="3">
    <source>
        <dbReference type="Proteomes" id="UP000288490"/>
    </source>
</evidence>
<evidence type="ECO:0000256" key="1">
    <source>
        <dbReference type="SAM" id="Phobius"/>
    </source>
</evidence>
<feature type="transmembrane region" description="Helical" evidence="1">
    <location>
        <begin position="171"/>
        <end position="193"/>
    </location>
</feature>
<accession>A0A429ZN35</accession>
<organism evidence="2 3">
    <name type="scientific">Vagococcus bubulae</name>
    <dbReference type="NCBI Taxonomy" id="1977868"/>
    <lineage>
        <taxon>Bacteria</taxon>
        <taxon>Bacillati</taxon>
        <taxon>Bacillota</taxon>
        <taxon>Bacilli</taxon>
        <taxon>Lactobacillales</taxon>
        <taxon>Enterococcaceae</taxon>
        <taxon>Vagococcus</taxon>
    </lineage>
</organism>
<feature type="transmembrane region" description="Helical" evidence="1">
    <location>
        <begin position="61"/>
        <end position="83"/>
    </location>
</feature>
<keyword evidence="1" id="KW-0472">Membrane</keyword>
<dbReference type="Proteomes" id="UP000288490">
    <property type="component" value="Unassembled WGS sequence"/>
</dbReference>